<dbReference type="RefSeq" id="WP_036624723.1">
    <property type="nucleotide sequence ID" value="NZ_JAKOBR010000117.1"/>
</dbReference>
<dbReference type="HOGENOM" id="CLU_2539378_0_0_9"/>
<reference evidence="1 2" key="1">
    <citation type="submission" date="2014-04" db="EMBL/GenBank/DDBJ databases">
        <authorList>
            <person name="Bishop-Lilly K.A."/>
            <person name="Broomall S.M."/>
            <person name="Chain P.S."/>
            <person name="Chertkov O."/>
            <person name="Coyne S.R."/>
            <person name="Daligault H.E."/>
            <person name="Davenport K.W."/>
            <person name="Erkkila T."/>
            <person name="Frey K.G."/>
            <person name="Gibbons H.S."/>
            <person name="Gu W."/>
            <person name="Jaissle J."/>
            <person name="Johnson S.L."/>
            <person name="Koroleva G.I."/>
            <person name="Ladner J.T."/>
            <person name="Lo C.-C."/>
            <person name="Minogue T.D."/>
            <person name="Munk C."/>
            <person name="Palacios G.F."/>
            <person name="Redden C.L."/>
            <person name="Rosenzweig C.N."/>
            <person name="Scholz M.B."/>
            <person name="Teshima H."/>
            <person name="Xu Y."/>
        </authorList>
    </citation>
    <scope>NUCLEOTIDE SEQUENCE [LARGE SCALE GENOMIC DNA]</scope>
    <source>
        <strain evidence="1 2">8244</strain>
    </source>
</reference>
<evidence type="ECO:0000313" key="1">
    <source>
        <dbReference type="EMBL" id="KFM92973.1"/>
    </source>
</evidence>
<dbReference type="AlphaFoldDB" id="A0A090Y2J9"/>
<organism evidence="1 2">
    <name type="scientific">Paenibacillus macerans</name>
    <name type="common">Bacillus macerans</name>
    <dbReference type="NCBI Taxonomy" id="44252"/>
    <lineage>
        <taxon>Bacteria</taxon>
        <taxon>Bacillati</taxon>
        <taxon>Bacillota</taxon>
        <taxon>Bacilli</taxon>
        <taxon>Bacillales</taxon>
        <taxon>Paenibacillaceae</taxon>
        <taxon>Paenibacillus</taxon>
    </lineage>
</organism>
<dbReference type="EMBL" id="JMQA01000053">
    <property type="protein sequence ID" value="KFM92973.1"/>
    <property type="molecule type" value="Genomic_DNA"/>
</dbReference>
<dbReference type="Proteomes" id="UP000029278">
    <property type="component" value="Unassembled WGS sequence"/>
</dbReference>
<dbReference type="PATRIC" id="fig|44252.3.peg.6270"/>
<keyword evidence="2" id="KW-1185">Reference proteome</keyword>
<comment type="caution">
    <text evidence="1">The sequence shown here is derived from an EMBL/GenBank/DDBJ whole genome shotgun (WGS) entry which is preliminary data.</text>
</comment>
<proteinExistence type="predicted"/>
<accession>A0A090Y2J9</accession>
<dbReference type="STRING" id="44252.DJ90_2981"/>
<gene>
    <name evidence="1" type="ORF">DJ90_2981</name>
</gene>
<evidence type="ECO:0000313" key="2">
    <source>
        <dbReference type="Proteomes" id="UP000029278"/>
    </source>
</evidence>
<protein>
    <submittedName>
        <fullName evidence="1">Uncharacterized protein</fullName>
    </submittedName>
</protein>
<name>A0A090Y2J9_PAEMA</name>
<sequence>MGLKRTRIVDGVECSTPEFFEAIRAVNFITRYKFNWAINPKEVRDYDLEQMIEHARIIASERGLRLAQKTGLTGFIQLDVINE</sequence>
<dbReference type="GeneID" id="77008663"/>